<sequence length="282" mass="29620">MATMRGALFDGDGGMEVRDIPRPEAGRGDVVVRVRSVGICGSDLQMNVDKTEPDRLPAGHEVAGEIVEIGDDVDPALLGERVAVEIIDMAAPARPAGGGFAEFMKRRAIGCYPVGDLSWEDAALVEAPGRVHPRRPAGTDAGGEVVAVLGSGNIGLTSIAAAKALGAGKVIATARYEQQASLAKILGADEVYPDKGSDFWDAIAESTGGRGADLTIETVGGHQSATATQAVEVTRVQGRIVVVGGFRRPFEFDFLTPMLKEQSIVFSSCYSVLDGRHDYELP</sequence>
<dbReference type="AlphaFoldDB" id="A0AA35WTS6"/>
<dbReference type="SUPFAM" id="SSF51735">
    <property type="entry name" value="NAD(P)-binding Rossmann-fold domains"/>
    <property type="match status" value="1"/>
</dbReference>
<comment type="caution">
    <text evidence="7">The sequence shown here is derived from an EMBL/GenBank/DDBJ whole genome shotgun (WGS) entry which is preliminary data.</text>
</comment>
<comment type="similarity">
    <text evidence="4">Belongs to the zinc-containing alcohol dehydrogenase family.</text>
</comment>
<dbReference type="Gene3D" id="3.90.180.10">
    <property type="entry name" value="Medium-chain alcohol dehydrogenases, catalytic domain"/>
    <property type="match status" value="2"/>
</dbReference>
<dbReference type="SUPFAM" id="SSF50129">
    <property type="entry name" value="GroES-like"/>
    <property type="match status" value="1"/>
</dbReference>
<keyword evidence="8" id="KW-1185">Reference proteome</keyword>
<proteinExistence type="inferred from homology"/>
<keyword evidence="1 4" id="KW-0479">Metal-binding</keyword>
<dbReference type="InterPro" id="IPR011032">
    <property type="entry name" value="GroES-like_sf"/>
</dbReference>
<evidence type="ECO:0000256" key="2">
    <source>
        <dbReference type="ARBA" id="ARBA00022833"/>
    </source>
</evidence>
<evidence type="ECO:0000313" key="7">
    <source>
        <dbReference type="EMBL" id="CAI8026440.1"/>
    </source>
</evidence>
<feature type="domain" description="Alcohol dehydrogenase-like C-terminal" evidence="5">
    <location>
        <begin position="154"/>
        <end position="278"/>
    </location>
</feature>
<dbReference type="InterPro" id="IPR036291">
    <property type="entry name" value="NAD(P)-bd_dom_sf"/>
</dbReference>
<reference evidence="7" key="1">
    <citation type="submission" date="2023-03" db="EMBL/GenBank/DDBJ databases">
        <authorList>
            <person name="Steffen K."/>
            <person name="Cardenas P."/>
        </authorList>
    </citation>
    <scope>NUCLEOTIDE SEQUENCE</scope>
</reference>
<dbReference type="EMBL" id="CASHTH010002214">
    <property type="protein sequence ID" value="CAI8026440.1"/>
    <property type="molecule type" value="Genomic_DNA"/>
</dbReference>
<dbReference type="PROSITE" id="PS00059">
    <property type="entry name" value="ADH_ZINC"/>
    <property type="match status" value="1"/>
</dbReference>
<evidence type="ECO:0000256" key="4">
    <source>
        <dbReference type="RuleBase" id="RU361277"/>
    </source>
</evidence>
<accession>A0AA35WTS6</accession>
<dbReference type="Proteomes" id="UP001174909">
    <property type="component" value="Unassembled WGS sequence"/>
</dbReference>
<evidence type="ECO:0000259" key="5">
    <source>
        <dbReference type="Pfam" id="PF00107"/>
    </source>
</evidence>
<dbReference type="InterPro" id="IPR002328">
    <property type="entry name" value="ADH_Zn_CS"/>
</dbReference>
<protein>
    <submittedName>
        <fullName evidence="7">Sorbitol dehydrogenase</fullName>
    </submittedName>
</protein>
<dbReference type="InterPro" id="IPR050129">
    <property type="entry name" value="Zn_alcohol_dh"/>
</dbReference>
<dbReference type="InterPro" id="IPR013154">
    <property type="entry name" value="ADH-like_N"/>
</dbReference>
<name>A0AA35WTS6_GEOBA</name>
<dbReference type="Pfam" id="PF00107">
    <property type="entry name" value="ADH_zinc_N"/>
    <property type="match status" value="1"/>
</dbReference>
<dbReference type="GO" id="GO:0008270">
    <property type="term" value="F:zinc ion binding"/>
    <property type="evidence" value="ECO:0007669"/>
    <property type="project" value="InterPro"/>
</dbReference>
<evidence type="ECO:0000256" key="1">
    <source>
        <dbReference type="ARBA" id="ARBA00022723"/>
    </source>
</evidence>
<comment type="cofactor">
    <cofactor evidence="4">
        <name>Zn(2+)</name>
        <dbReference type="ChEBI" id="CHEBI:29105"/>
    </cofactor>
</comment>
<gene>
    <name evidence="7" type="ORF">GBAR_LOCUS15187</name>
</gene>
<feature type="domain" description="Alcohol dehydrogenase-like N-terminal" evidence="6">
    <location>
        <begin position="26"/>
        <end position="114"/>
    </location>
</feature>
<evidence type="ECO:0000313" key="8">
    <source>
        <dbReference type="Proteomes" id="UP001174909"/>
    </source>
</evidence>
<keyword evidence="2 4" id="KW-0862">Zinc</keyword>
<evidence type="ECO:0000259" key="6">
    <source>
        <dbReference type="Pfam" id="PF08240"/>
    </source>
</evidence>
<dbReference type="Pfam" id="PF08240">
    <property type="entry name" value="ADH_N"/>
    <property type="match status" value="1"/>
</dbReference>
<dbReference type="InterPro" id="IPR013149">
    <property type="entry name" value="ADH-like_C"/>
</dbReference>
<organism evidence="7 8">
    <name type="scientific">Geodia barretti</name>
    <name type="common">Barrett's horny sponge</name>
    <dbReference type="NCBI Taxonomy" id="519541"/>
    <lineage>
        <taxon>Eukaryota</taxon>
        <taxon>Metazoa</taxon>
        <taxon>Porifera</taxon>
        <taxon>Demospongiae</taxon>
        <taxon>Heteroscleromorpha</taxon>
        <taxon>Tetractinellida</taxon>
        <taxon>Astrophorina</taxon>
        <taxon>Geodiidae</taxon>
        <taxon>Geodia</taxon>
    </lineage>
</organism>
<keyword evidence="3" id="KW-0560">Oxidoreductase</keyword>
<dbReference type="PANTHER" id="PTHR43401:SF2">
    <property type="entry name" value="L-THREONINE 3-DEHYDROGENASE"/>
    <property type="match status" value="1"/>
</dbReference>
<dbReference type="PANTHER" id="PTHR43401">
    <property type="entry name" value="L-THREONINE 3-DEHYDROGENASE"/>
    <property type="match status" value="1"/>
</dbReference>
<dbReference type="GO" id="GO:0016491">
    <property type="term" value="F:oxidoreductase activity"/>
    <property type="evidence" value="ECO:0007669"/>
    <property type="project" value="UniProtKB-KW"/>
</dbReference>
<dbReference type="Gene3D" id="3.40.50.720">
    <property type="entry name" value="NAD(P)-binding Rossmann-like Domain"/>
    <property type="match status" value="1"/>
</dbReference>
<evidence type="ECO:0000256" key="3">
    <source>
        <dbReference type="ARBA" id="ARBA00023002"/>
    </source>
</evidence>